<dbReference type="InterPro" id="IPR043136">
    <property type="entry name" value="B30.2/SPRY_sf"/>
</dbReference>
<dbReference type="SMART" id="SM00449">
    <property type="entry name" value="SPRY"/>
    <property type="match status" value="1"/>
</dbReference>
<feature type="domain" description="B30.2/SPRY" evidence="5">
    <location>
        <begin position="1"/>
        <end position="156"/>
    </location>
</feature>
<name>A0A670HZV0_PODMU</name>
<dbReference type="Gene3D" id="2.60.120.920">
    <property type="match status" value="1"/>
</dbReference>
<evidence type="ECO:0000256" key="1">
    <source>
        <dbReference type="ARBA" id="ARBA00009651"/>
    </source>
</evidence>
<dbReference type="InterPro" id="IPR006574">
    <property type="entry name" value="PRY"/>
</dbReference>
<dbReference type="InterPro" id="IPR003877">
    <property type="entry name" value="SPRY_dom"/>
</dbReference>
<dbReference type="InterPro" id="IPR001870">
    <property type="entry name" value="B30.2/SPRY"/>
</dbReference>
<dbReference type="Ensembl" id="ENSPMRT00000005562.1">
    <property type="protein sequence ID" value="ENSPMRP00000005219.1"/>
    <property type="gene ID" value="ENSPMRG00000003586.1"/>
</dbReference>
<dbReference type="Pfam" id="PF00622">
    <property type="entry name" value="SPRY"/>
    <property type="match status" value="1"/>
</dbReference>
<evidence type="ECO:0000256" key="4">
    <source>
        <dbReference type="SAM" id="MobiDB-lite"/>
    </source>
</evidence>
<dbReference type="SUPFAM" id="SSF49899">
    <property type="entry name" value="Concanavalin A-like lectins/glucanases"/>
    <property type="match status" value="1"/>
</dbReference>
<dbReference type="FunFam" id="2.60.120.920:FF:000004">
    <property type="entry name" value="Butyrophilin subfamily 1 member A1"/>
    <property type="match status" value="1"/>
</dbReference>
<organism evidence="6 7">
    <name type="scientific">Podarcis muralis</name>
    <name type="common">Wall lizard</name>
    <name type="synonym">Lacerta muralis</name>
    <dbReference type="NCBI Taxonomy" id="64176"/>
    <lineage>
        <taxon>Eukaryota</taxon>
        <taxon>Metazoa</taxon>
        <taxon>Chordata</taxon>
        <taxon>Craniata</taxon>
        <taxon>Vertebrata</taxon>
        <taxon>Euteleostomi</taxon>
        <taxon>Lepidosauria</taxon>
        <taxon>Squamata</taxon>
        <taxon>Bifurcata</taxon>
        <taxon>Unidentata</taxon>
        <taxon>Episquamata</taxon>
        <taxon>Laterata</taxon>
        <taxon>Lacertibaenia</taxon>
        <taxon>Lacertidae</taxon>
        <taxon>Podarcis</taxon>
    </lineage>
</organism>
<dbReference type="InterPro" id="IPR013320">
    <property type="entry name" value="ConA-like_dom_sf"/>
</dbReference>
<dbReference type="PANTHER" id="PTHR24103">
    <property type="entry name" value="E3 UBIQUITIN-PROTEIN LIGASE TRIM"/>
    <property type="match status" value="1"/>
</dbReference>
<reference evidence="6 7" key="1">
    <citation type="journal article" date="2019" name="Proc. Natl. Acad. Sci. U.S.A.">
        <title>Regulatory changes in pterin and carotenoid genes underlie balanced color polymorphisms in the wall lizard.</title>
        <authorList>
            <person name="Andrade P."/>
            <person name="Pinho C."/>
            <person name="Perez I de Lanuza G."/>
            <person name="Afonso S."/>
            <person name="Brejcha J."/>
            <person name="Rubin C.J."/>
            <person name="Wallerman O."/>
            <person name="Pereira P."/>
            <person name="Sabatino S.J."/>
            <person name="Bellati A."/>
            <person name="Pellitteri-Rosa D."/>
            <person name="Bosakova Z."/>
            <person name="Bunikis I."/>
            <person name="Carretero M.A."/>
            <person name="Feiner N."/>
            <person name="Marsik P."/>
            <person name="Pauperio F."/>
            <person name="Salvi D."/>
            <person name="Soler L."/>
            <person name="While G.M."/>
            <person name="Uller T."/>
            <person name="Font E."/>
            <person name="Andersson L."/>
            <person name="Carneiro M."/>
        </authorList>
    </citation>
    <scope>NUCLEOTIDE SEQUENCE</scope>
</reference>
<protein>
    <recommendedName>
        <fullName evidence="5">B30.2/SPRY domain-containing protein</fullName>
    </recommendedName>
</protein>
<dbReference type="PRINTS" id="PR01407">
    <property type="entry name" value="BUTYPHLNCDUF"/>
</dbReference>
<comment type="similarity">
    <text evidence="1">Belongs to the ohanin/vespryn family.</text>
</comment>
<dbReference type="Proteomes" id="UP000472272">
    <property type="component" value="Chromosome 2"/>
</dbReference>
<reference evidence="6" key="3">
    <citation type="submission" date="2025-09" db="UniProtKB">
        <authorList>
            <consortium name="Ensembl"/>
        </authorList>
    </citation>
    <scope>IDENTIFICATION</scope>
</reference>
<evidence type="ECO:0000313" key="6">
    <source>
        <dbReference type="Ensembl" id="ENSPMRP00000005219.1"/>
    </source>
</evidence>
<keyword evidence="2" id="KW-0528">Neurotoxin</keyword>
<feature type="region of interest" description="Disordered" evidence="4">
    <location>
        <begin position="1"/>
        <end position="20"/>
    </location>
</feature>
<keyword evidence="2" id="KW-0800">Toxin</keyword>
<dbReference type="OMA" id="NADDVSH"/>
<dbReference type="InterPro" id="IPR003879">
    <property type="entry name" value="Butyrophylin_SPRY"/>
</dbReference>
<evidence type="ECO:0000313" key="7">
    <source>
        <dbReference type="Proteomes" id="UP000472272"/>
    </source>
</evidence>
<evidence type="ECO:0000259" key="5">
    <source>
        <dbReference type="PROSITE" id="PS50188"/>
    </source>
</evidence>
<proteinExistence type="inferred from homology"/>
<keyword evidence="7" id="KW-1185">Reference proteome</keyword>
<comment type="function">
    <text evidence="3">Neurotoxin that produces dose-dependent hypolocomotion and hyperalgesia in mice. May directly act on the central nervous system, as it is 6500-fold more potent when administered intracerebroventricularly than intraperitoneal.</text>
</comment>
<sequence length="156" mass="17692">MDTIKYVERGDKEQDLPDNPERFNNQPCVLGCEGFTAGRHFWEVNVGSEEWWAVGVARKSVERKCSFSLRPERGIWAVGKWNGEYKACTSYSSPLSLSEEPRKIRVTLDYEEGYVSLSDADSGAELHTFSGASFFGETLLPFFCLWGYATHLRISC</sequence>
<dbReference type="Pfam" id="PF13765">
    <property type="entry name" value="PRY"/>
    <property type="match status" value="1"/>
</dbReference>
<accession>A0A670HZV0</accession>
<dbReference type="GeneTree" id="ENSGT01030000234669"/>
<reference evidence="6" key="2">
    <citation type="submission" date="2025-08" db="UniProtKB">
        <authorList>
            <consortium name="Ensembl"/>
        </authorList>
    </citation>
    <scope>IDENTIFICATION</scope>
</reference>
<evidence type="ECO:0000256" key="3">
    <source>
        <dbReference type="ARBA" id="ARBA00034460"/>
    </source>
</evidence>
<dbReference type="PROSITE" id="PS50188">
    <property type="entry name" value="B302_SPRY"/>
    <property type="match status" value="1"/>
</dbReference>
<dbReference type="AlphaFoldDB" id="A0A670HZV0"/>
<dbReference type="InterPro" id="IPR050143">
    <property type="entry name" value="TRIM/RBCC"/>
</dbReference>
<evidence type="ECO:0000256" key="2">
    <source>
        <dbReference type="ARBA" id="ARBA00022699"/>
    </source>
</evidence>